<feature type="signal peptide" evidence="1">
    <location>
        <begin position="1"/>
        <end position="18"/>
    </location>
</feature>
<sequence length="188" mass="20141">MRKNTRARRLLTTSTALAAGGIMFLPAPDVAQPAAAPGSPTQVSGASFQFVNGQTGKCATLAGGVSTDNNVELLQFNCDTHPSRRWRLANWDGSSYQIVNRQTGKCATVAGGVSTDNNVGLVQFNCDSHPSRRWRLTNWNGRSYQVVNVQTGKCATVAGGVSTDNNVGLVQFTCDTHPSRRWTLRLAG</sequence>
<dbReference type="AlphaFoldDB" id="A0A2G1XIV3"/>
<dbReference type="SMART" id="SM00458">
    <property type="entry name" value="RICIN"/>
    <property type="match status" value="1"/>
</dbReference>
<evidence type="ECO:0000313" key="3">
    <source>
        <dbReference type="EMBL" id="PHQ51130.1"/>
    </source>
</evidence>
<feature type="domain" description="Ricin B lectin" evidence="2">
    <location>
        <begin position="45"/>
        <end position="185"/>
    </location>
</feature>
<dbReference type="PROSITE" id="PS50231">
    <property type="entry name" value="RICIN_B_LECTIN"/>
    <property type="match status" value="1"/>
</dbReference>
<reference evidence="3 4" key="1">
    <citation type="journal article" date="2017" name="Biochemistry">
        <title>Identification of the Biosynthetic Pathway for the Antibiotic Bicyclomycin.</title>
        <authorList>
            <person name="Patteson J."/>
            <person name="Cai W."/>
            <person name="Johnson R.A."/>
            <person name="Santa Maria K."/>
            <person name="Li B."/>
        </authorList>
    </citation>
    <scope>NUCLEOTIDE SEQUENCE [LARGE SCALE GENOMIC DNA]</scope>
    <source>
        <strain evidence="3 4">ATCC 21532</strain>
    </source>
</reference>
<proteinExistence type="predicted"/>
<dbReference type="RefSeq" id="WP_099199502.1">
    <property type="nucleotide sequence ID" value="NZ_JBIRXA010000004.1"/>
</dbReference>
<dbReference type="OrthoDB" id="4167063at2"/>
<dbReference type="Pfam" id="PF14200">
    <property type="entry name" value="RicinB_lectin_2"/>
    <property type="match status" value="1"/>
</dbReference>
<dbReference type="Gene3D" id="2.80.10.50">
    <property type="match status" value="2"/>
</dbReference>
<feature type="chain" id="PRO_5044380973" description="Ricin B lectin domain-containing protein" evidence="1">
    <location>
        <begin position="19"/>
        <end position="188"/>
    </location>
</feature>
<evidence type="ECO:0000259" key="2">
    <source>
        <dbReference type="SMART" id="SM00458"/>
    </source>
</evidence>
<dbReference type="InterPro" id="IPR035992">
    <property type="entry name" value="Ricin_B-like_lectins"/>
</dbReference>
<gene>
    <name evidence="3" type="ORF">BLA24_15265</name>
</gene>
<keyword evidence="1" id="KW-0732">Signal</keyword>
<dbReference type="EMBL" id="NHZO01000147">
    <property type="protein sequence ID" value="PHQ51130.1"/>
    <property type="molecule type" value="Genomic_DNA"/>
</dbReference>
<accession>A0A2G1XIV3</accession>
<evidence type="ECO:0000313" key="4">
    <source>
        <dbReference type="Proteomes" id="UP000222531"/>
    </source>
</evidence>
<dbReference type="InterPro" id="IPR000772">
    <property type="entry name" value="Ricin_B_lectin"/>
</dbReference>
<dbReference type="SUPFAM" id="SSF50370">
    <property type="entry name" value="Ricin B-like lectins"/>
    <property type="match status" value="1"/>
</dbReference>
<comment type="caution">
    <text evidence="3">The sequence shown here is derived from an EMBL/GenBank/DDBJ whole genome shotgun (WGS) entry which is preliminary data.</text>
</comment>
<dbReference type="CDD" id="cd00161">
    <property type="entry name" value="beta-trefoil_Ricin-like"/>
    <property type="match status" value="1"/>
</dbReference>
<keyword evidence="4" id="KW-1185">Reference proteome</keyword>
<evidence type="ECO:0000256" key="1">
    <source>
        <dbReference type="SAM" id="SignalP"/>
    </source>
</evidence>
<organism evidence="3 4">
    <name type="scientific">Streptomyces cinnamoneus</name>
    <name type="common">Streptoverticillium cinnamoneum</name>
    <dbReference type="NCBI Taxonomy" id="53446"/>
    <lineage>
        <taxon>Bacteria</taxon>
        <taxon>Bacillati</taxon>
        <taxon>Actinomycetota</taxon>
        <taxon>Actinomycetes</taxon>
        <taxon>Kitasatosporales</taxon>
        <taxon>Streptomycetaceae</taxon>
        <taxon>Streptomyces</taxon>
        <taxon>Streptomyces cinnamoneus group</taxon>
    </lineage>
</organism>
<protein>
    <recommendedName>
        <fullName evidence="2">Ricin B lectin domain-containing protein</fullName>
    </recommendedName>
</protein>
<dbReference type="Proteomes" id="UP000222531">
    <property type="component" value="Unassembled WGS sequence"/>
</dbReference>
<name>A0A2G1XIV3_STRCJ</name>